<dbReference type="OrthoDB" id="1517790at2759"/>
<dbReference type="PROSITE" id="PS51450">
    <property type="entry name" value="LRR"/>
    <property type="match status" value="1"/>
</dbReference>
<dbReference type="GO" id="GO:0000398">
    <property type="term" value="P:mRNA splicing, via spliceosome"/>
    <property type="evidence" value="ECO:0007669"/>
    <property type="project" value="InterPro"/>
</dbReference>
<dbReference type="InterPro" id="IPR032675">
    <property type="entry name" value="LRR_dom_sf"/>
</dbReference>
<dbReference type="Proteomes" id="UP000085678">
    <property type="component" value="Unplaced"/>
</dbReference>
<evidence type="ECO:0000313" key="4">
    <source>
        <dbReference type="Proteomes" id="UP000085678"/>
    </source>
</evidence>
<dbReference type="RefSeq" id="XP_013385214.1">
    <property type="nucleotide sequence ID" value="XM_013529760.1"/>
</dbReference>
<reference evidence="5" key="1">
    <citation type="submission" date="2025-08" db="UniProtKB">
        <authorList>
            <consortium name="RefSeq"/>
        </authorList>
    </citation>
    <scope>IDENTIFICATION</scope>
    <source>
        <tissue evidence="5">Gonads</tissue>
    </source>
</reference>
<feature type="region of interest" description="Disordered" evidence="3">
    <location>
        <begin position="194"/>
        <end position="263"/>
    </location>
</feature>
<keyword evidence="2" id="KW-0677">Repeat</keyword>
<evidence type="ECO:0000256" key="2">
    <source>
        <dbReference type="ARBA" id="ARBA00022737"/>
    </source>
</evidence>
<keyword evidence="4" id="KW-1185">Reference proteome</keyword>
<proteinExistence type="predicted"/>
<accession>A0A1S3HJP6</accession>
<dbReference type="InterPro" id="IPR045347">
    <property type="entry name" value="HIND"/>
</dbReference>
<dbReference type="GO" id="GO:0097733">
    <property type="term" value="C:photoreceptor cell cilium"/>
    <property type="evidence" value="ECO:0007669"/>
    <property type="project" value="UniProtKB-ARBA"/>
</dbReference>
<dbReference type="PANTHER" id="PTHR18849:SF0">
    <property type="entry name" value="CILIA- AND FLAGELLA-ASSOCIATED PROTEIN 410-RELATED"/>
    <property type="match status" value="1"/>
</dbReference>
<dbReference type="GO" id="GO:0046540">
    <property type="term" value="C:U4/U6 x U5 tri-snRNP complex"/>
    <property type="evidence" value="ECO:0007669"/>
    <property type="project" value="InterPro"/>
</dbReference>
<dbReference type="InParanoid" id="A0A1S3HJP6"/>
<evidence type="ECO:0000256" key="3">
    <source>
        <dbReference type="SAM" id="MobiDB-lite"/>
    </source>
</evidence>
<gene>
    <name evidence="5" type="primary">LOC106155099</name>
</gene>
<evidence type="ECO:0000313" key="5">
    <source>
        <dbReference type="RefSeq" id="XP_013385214.1"/>
    </source>
</evidence>
<dbReference type="GO" id="GO:0036064">
    <property type="term" value="C:ciliary basal body"/>
    <property type="evidence" value="ECO:0007669"/>
    <property type="project" value="UniProtKB-ARBA"/>
</dbReference>
<dbReference type="FunCoup" id="A0A1S3HJP6">
    <property type="interactions" value="2"/>
</dbReference>
<dbReference type="AlphaFoldDB" id="A0A1S3HJP6"/>
<dbReference type="SUPFAM" id="SSF52058">
    <property type="entry name" value="L domain-like"/>
    <property type="match status" value="1"/>
</dbReference>
<feature type="compositionally biased region" description="Low complexity" evidence="3">
    <location>
        <begin position="198"/>
        <end position="211"/>
    </location>
</feature>
<evidence type="ECO:0000256" key="1">
    <source>
        <dbReference type="ARBA" id="ARBA00022614"/>
    </source>
</evidence>
<feature type="compositionally biased region" description="Basic and acidic residues" evidence="3">
    <location>
        <begin position="213"/>
        <end position="241"/>
    </location>
</feature>
<dbReference type="GeneID" id="106155099"/>
<name>A0A1S3HJP6_LINAN</name>
<dbReference type="Gene3D" id="3.80.10.10">
    <property type="entry name" value="Ribonuclease Inhibitor"/>
    <property type="match status" value="1"/>
</dbReference>
<dbReference type="Pfam" id="PF14580">
    <property type="entry name" value="LRR_9"/>
    <property type="match status" value="1"/>
</dbReference>
<dbReference type="FunFam" id="3.80.10.10:FF:000094">
    <property type="entry name" value="protein C21orf2 isoform X1"/>
    <property type="match status" value="1"/>
</dbReference>
<sequence length="298" mass="33275">MNCVGCASIKSTNQPRNFYRLRRTGSSWGSGSFVKVFVSVVFIEIKLAYLVCIMVKLTESLVLGRSRASDLESVRKLNCWGSDLDDVSILKHMPNVEVVSLSVNKITSLANFAHCSKLQELYIRKNMITNLADICYLKHLPNLRTLWLSDNPCAVGDRYRLTVLKTLPNLHKLDNIAVQVEELNDAIEQGLDLHLPESSRSPSKSSSQRPQSAKKDKDRSPVEDPDKLTLEQTNKIREELGLKPVSTEKYSPVKHHRPGGSKARQANLLQAALCLVKELDVDSLEAVGNAVKDRLEAL</sequence>
<dbReference type="KEGG" id="lak:106155099"/>
<organism evidence="4 5">
    <name type="scientific">Lingula anatina</name>
    <name type="common">Brachiopod</name>
    <name type="synonym">Lingula unguis</name>
    <dbReference type="NCBI Taxonomy" id="7574"/>
    <lineage>
        <taxon>Eukaryota</taxon>
        <taxon>Metazoa</taxon>
        <taxon>Spiralia</taxon>
        <taxon>Lophotrochozoa</taxon>
        <taxon>Brachiopoda</taxon>
        <taxon>Linguliformea</taxon>
        <taxon>Lingulata</taxon>
        <taxon>Lingulida</taxon>
        <taxon>Linguloidea</taxon>
        <taxon>Lingulidae</taxon>
        <taxon>Lingula</taxon>
    </lineage>
</organism>
<dbReference type="PANTHER" id="PTHR18849">
    <property type="entry name" value="LEUCINE RICH REPEAT PROTEIN"/>
    <property type="match status" value="1"/>
</dbReference>
<protein>
    <submittedName>
        <fullName evidence="5">Protein C21orf2</fullName>
    </submittedName>
</protein>
<dbReference type="InterPro" id="IPR001611">
    <property type="entry name" value="Leu-rich_rpt"/>
</dbReference>
<dbReference type="Pfam" id="PF19252">
    <property type="entry name" value="HIND"/>
    <property type="match status" value="1"/>
</dbReference>
<dbReference type="GO" id="GO:0007010">
    <property type="term" value="P:cytoskeleton organization"/>
    <property type="evidence" value="ECO:0007669"/>
    <property type="project" value="TreeGrafter"/>
</dbReference>
<keyword evidence="1" id="KW-0433">Leucine-rich repeat</keyword>